<dbReference type="Proteomes" id="UP000679307">
    <property type="component" value="Chromosome"/>
</dbReference>
<reference evidence="3 4" key="1">
    <citation type="submission" date="2021-05" db="EMBL/GenBank/DDBJ databases">
        <title>Complete genome of Nocardioides aquaticus KCTC 9944T isolated from meromictic and hypersaline Ekho Lake, Antarctica.</title>
        <authorList>
            <person name="Hwang K."/>
            <person name="Kim K.M."/>
            <person name="Choe H."/>
        </authorList>
    </citation>
    <scope>NUCLEOTIDE SEQUENCE [LARGE SCALE GENOMIC DNA]</scope>
    <source>
        <strain evidence="3 4">KCTC 9944</strain>
    </source>
</reference>
<feature type="region of interest" description="Disordered" evidence="2">
    <location>
        <begin position="63"/>
        <end position="85"/>
    </location>
</feature>
<proteinExistence type="predicted"/>
<sequence>MERVKTGKGVLSAIAEVATGDLSDLKERYNAFKAERDRYAHASLGAVLQEEQTEDGRRILHLKTDLQKHPRGDRHPSGRVSSLPTDEDTDALIRDMRSLRMRLMNERMRATVERATKNIATQMHEMVSRSLPPMRERMTDMVRRIVP</sequence>
<keyword evidence="1" id="KW-0175">Coiled coil</keyword>
<dbReference type="EMBL" id="CP075371">
    <property type="protein sequence ID" value="QVT77649.1"/>
    <property type="molecule type" value="Genomic_DNA"/>
</dbReference>
<evidence type="ECO:0000313" key="3">
    <source>
        <dbReference type="EMBL" id="QVT77649.1"/>
    </source>
</evidence>
<keyword evidence="4" id="KW-1185">Reference proteome</keyword>
<organism evidence="3 4">
    <name type="scientific">Nocardioides aquaticus</name>
    <dbReference type="NCBI Taxonomy" id="160826"/>
    <lineage>
        <taxon>Bacteria</taxon>
        <taxon>Bacillati</taxon>
        <taxon>Actinomycetota</taxon>
        <taxon>Actinomycetes</taxon>
        <taxon>Propionibacteriales</taxon>
        <taxon>Nocardioidaceae</taxon>
        <taxon>Nocardioides</taxon>
    </lineage>
</organism>
<evidence type="ECO:0000256" key="1">
    <source>
        <dbReference type="SAM" id="Coils"/>
    </source>
</evidence>
<evidence type="ECO:0000313" key="4">
    <source>
        <dbReference type="Proteomes" id="UP000679307"/>
    </source>
</evidence>
<evidence type="ECO:0000256" key="2">
    <source>
        <dbReference type="SAM" id="MobiDB-lite"/>
    </source>
</evidence>
<feature type="coiled-coil region" evidence="1">
    <location>
        <begin position="15"/>
        <end position="42"/>
    </location>
</feature>
<accession>A0ABX8EBH5</accession>
<name>A0ABX8EBH5_9ACTN</name>
<gene>
    <name evidence="3" type="ORF">ENKNEFLB_00013</name>
</gene>
<protein>
    <submittedName>
        <fullName evidence="3">Uncharacterized protein</fullName>
    </submittedName>
</protein>
<feature type="compositionally biased region" description="Basic and acidic residues" evidence="2">
    <location>
        <begin position="63"/>
        <end position="76"/>
    </location>
</feature>